<gene>
    <name evidence="1" type="ORF">OS493_018538</name>
</gene>
<protein>
    <submittedName>
        <fullName evidence="1">Uncharacterized protein</fullName>
    </submittedName>
</protein>
<dbReference type="Proteomes" id="UP001163046">
    <property type="component" value="Unassembled WGS sequence"/>
</dbReference>
<proteinExistence type="predicted"/>
<dbReference type="AlphaFoldDB" id="A0A9X0A113"/>
<accession>A0A9X0A113</accession>
<sequence length="230" mass="25817">MDESFVQFPEWLENKERQDERNEEYDKAVALQQSLLTDAWWPQDLFVEVVDVGSSISYIIPPDSVESASDKVCLLLYPTVCHWNDLSGPFRPICMVVSPLTGGWEITVNLTNVIAEGNCSISNYDELMKLEALRALGALISINISGILKRRKEIKVAITEDFPDIDDRVSENYGLLLAMGEEEKILCIPCIQKYQTKHGNGTTPEDGGPLIISLIMKDLHCEALTRGKVR</sequence>
<evidence type="ECO:0000313" key="1">
    <source>
        <dbReference type="EMBL" id="KAJ7391491.1"/>
    </source>
</evidence>
<evidence type="ECO:0000313" key="2">
    <source>
        <dbReference type="Proteomes" id="UP001163046"/>
    </source>
</evidence>
<reference evidence="1" key="1">
    <citation type="submission" date="2023-01" db="EMBL/GenBank/DDBJ databases">
        <title>Genome assembly of the deep-sea coral Lophelia pertusa.</title>
        <authorList>
            <person name="Herrera S."/>
            <person name="Cordes E."/>
        </authorList>
    </citation>
    <scope>NUCLEOTIDE SEQUENCE</scope>
    <source>
        <strain evidence="1">USNM1676648</strain>
        <tissue evidence="1">Polyp</tissue>
    </source>
</reference>
<organism evidence="1 2">
    <name type="scientific">Desmophyllum pertusum</name>
    <dbReference type="NCBI Taxonomy" id="174260"/>
    <lineage>
        <taxon>Eukaryota</taxon>
        <taxon>Metazoa</taxon>
        <taxon>Cnidaria</taxon>
        <taxon>Anthozoa</taxon>
        <taxon>Hexacorallia</taxon>
        <taxon>Scleractinia</taxon>
        <taxon>Caryophylliina</taxon>
        <taxon>Caryophylliidae</taxon>
        <taxon>Desmophyllum</taxon>
    </lineage>
</organism>
<name>A0A9X0A113_9CNID</name>
<dbReference type="EMBL" id="MU825406">
    <property type="protein sequence ID" value="KAJ7391491.1"/>
    <property type="molecule type" value="Genomic_DNA"/>
</dbReference>
<keyword evidence="2" id="KW-1185">Reference proteome</keyword>
<comment type="caution">
    <text evidence="1">The sequence shown here is derived from an EMBL/GenBank/DDBJ whole genome shotgun (WGS) entry which is preliminary data.</text>
</comment>